<dbReference type="Gramene" id="PGSC0003DMT400089690">
    <property type="protein sequence ID" value="PGSC0003DMT400089690"/>
    <property type="gene ID" value="PGSC0003DMG400039261"/>
</dbReference>
<proteinExistence type="predicted"/>
<dbReference type="InParanoid" id="M1DIP9"/>
<evidence type="ECO:0000313" key="2">
    <source>
        <dbReference type="EnsemblPlants" id="PGSC0003DMT400089690"/>
    </source>
</evidence>
<evidence type="ECO:0000256" key="1">
    <source>
        <dbReference type="SAM" id="MobiDB-lite"/>
    </source>
</evidence>
<protein>
    <recommendedName>
        <fullName evidence="4">Integrase core domain containing protein</fullName>
    </recommendedName>
</protein>
<name>M1DIP9_SOLTU</name>
<organism evidence="2 3">
    <name type="scientific">Solanum tuberosum</name>
    <name type="common">Potato</name>
    <dbReference type="NCBI Taxonomy" id="4113"/>
    <lineage>
        <taxon>Eukaryota</taxon>
        <taxon>Viridiplantae</taxon>
        <taxon>Streptophyta</taxon>
        <taxon>Embryophyta</taxon>
        <taxon>Tracheophyta</taxon>
        <taxon>Spermatophyta</taxon>
        <taxon>Magnoliopsida</taxon>
        <taxon>eudicotyledons</taxon>
        <taxon>Gunneridae</taxon>
        <taxon>Pentapetalae</taxon>
        <taxon>asterids</taxon>
        <taxon>lamiids</taxon>
        <taxon>Solanales</taxon>
        <taxon>Solanaceae</taxon>
        <taxon>Solanoideae</taxon>
        <taxon>Solaneae</taxon>
        <taxon>Solanum</taxon>
    </lineage>
</organism>
<feature type="region of interest" description="Disordered" evidence="1">
    <location>
        <begin position="144"/>
        <end position="177"/>
    </location>
</feature>
<reference evidence="2" key="2">
    <citation type="submission" date="2015-06" db="UniProtKB">
        <authorList>
            <consortium name="EnsemblPlants"/>
        </authorList>
    </citation>
    <scope>IDENTIFICATION</scope>
    <source>
        <strain evidence="2">DM1-3 516 R44</strain>
    </source>
</reference>
<dbReference type="PaxDb" id="4113-PGSC0003DMT400089690"/>
<reference evidence="3" key="1">
    <citation type="journal article" date="2011" name="Nature">
        <title>Genome sequence and analysis of the tuber crop potato.</title>
        <authorList>
            <consortium name="The Potato Genome Sequencing Consortium"/>
        </authorList>
    </citation>
    <scope>NUCLEOTIDE SEQUENCE [LARGE SCALE GENOMIC DNA]</scope>
    <source>
        <strain evidence="3">cv. DM1-3 516 R44</strain>
    </source>
</reference>
<evidence type="ECO:0000313" key="3">
    <source>
        <dbReference type="Proteomes" id="UP000011115"/>
    </source>
</evidence>
<dbReference type="AlphaFoldDB" id="M1DIP9"/>
<accession>M1DIP9</accession>
<dbReference type="HOGENOM" id="CLU_1520439_0_0_1"/>
<sequence length="177" mass="19801">MEVAWPSHCLKVDERDHSSWLAPPLMEMPWACELKAQVGYATTLISQTDPWLVVMTTARGAPYGTWATHFNYWCFFMVYTWLTKDVRRNFREEAMVIRAFIGKLEVARKASIVDEETRQQRAREIGVGTSNSVSTTDGAVRVDISTTEGAEMVDTDTNDADPIVDPPGSGKPDPPTC</sequence>
<evidence type="ECO:0008006" key="4">
    <source>
        <dbReference type="Google" id="ProtNLM"/>
    </source>
</evidence>
<dbReference type="Proteomes" id="UP000011115">
    <property type="component" value="Unassembled WGS sequence"/>
</dbReference>
<dbReference type="EnsemblPlants" id="PGSC0003DMT400089690">
    <property type="protein sequence ID" value="PGSC0003DMT400089690"/>
    <property type="gene ID" value="PGSC0003DMG400039261"/>
</dbReference>
<keyword evidence="3" id="KW-1185">Reference proteome</keyword>